<reference evidence="2 3" key="1">
    <citation type="journal article" date="2023" name="G3 (Bethesda)">
        <title>A chromosome-length genome assembly and annotation of blackberry (Rubus argutus, cv. 'Hillquist').</title>
        <authorList>
            <person name="Bruna T."/>
            <person name="Aryal R."/>
            <person name="Dudchenko O."/>
            <person name="Sargent D.J."/>
            <person name="Mead D."/>
            <person name="Buti M."/>
            <person name="Cavallini A."/>
            <person name="Hytonen T."/>
            <person name="Andres J."/>
            <person name="Pham M."/>
            <person name="Weisz D."/>
            <person name="Mascagni F."/>
            <person name="Usai G."/>
            <person name="Natali L."/>
            <person name="Bassil N."/>
            <person name="Fernandez G.E."/>
            <person name="Lomsadze A."/>
            <person name="Armour M."/>
            <person name="Olukolu B."/>
            <person name="Poorten T."/>
            <person name="Britton C."/>
            <person name="Davik J."/>
            <person name="Ashrafi H."/>
            <person name="Aiden E.L."/>
            <person name="Borodovsky M."/>
            <person name="Worthington M."/>
        </authorList>
    </citation>
    <scope>NUCLEOTIDE SEQUENCE [LARGE SCALE GENOMIC DNA]</scope>
    <source>
        <strain evidence="2">PI 553951</strain>
    </source>
</reference>
<accession>A0AAW1Y0F1</accession>
<feature type="compositionally biased region" description="Acidic residues" evidence="1">
    <location>
        <begin position="136"/>
        <end position="146"/>
    </location>
</feature>
<dbReference type="EMBL" id="JBEDUW010000003">
    <property type="protein sequence ID" value="KAK9941327.1"/>
    <property type="molecule type" value="Genomic_DNA"/>
</dbReference>
<feature type="region of interest" description="Disordered" evidence="1">
    <location>
        <begin position="129"/>
        <end position="170"/>
    </location>
</feature>
<gene>
    <name evidence="2" type="ORF">M0R45_017933</name>
</gene>
<proteinExistence type="predicted"/>
<keyword evidence="3" id="KW-1185">Reference proteome</keyword>
<sequence length="552" mass="61993">MLANSPQCFVAYKLDDENGLPDYRSQHTIQDLWEIFYPPLQEEWAPPTYLTRFGDDRVLFLSTTETSNFLIVAVFRVSITTISGIPAVGAVFEHKQLYNLGNQRYEFIHSTFLMKNAAPSYDHLDSLPPISLDGQPLDDDDDDDDDGYRYGYDRNPDDHAVLGPPPAGIAASPSIPKTQATFENELMADVEWDDGIKDKSLYLCQVASTSGCHLADRPRCGVLGSQILFASGRQDGHRKWLESGLPNSRDIHVFDVKSDDPMSYDNIKPFTKFFRGMKPEPVLVELQGKLYALAGTNILVSGGNSPGVFRFDVAADPIDRDWRLIENSCVEFNGHTRTLVVDSDGNGGSDFILFTHTNRHDFHASTSLGVYLMSREFDSTVCLPPLELPESVSSFLRAQDCYNYSFSFVHLGGRRVCLVLSSPFMGPYSRTVHQLGEVDKMSVFILVFEFKVTEKRESLAARILFHRLLEYDTDSCATRNSKTSDARMLSRNRGRIVQEETIVEDSPEYDNDHAAGGTALRRSKRKLELIRDSPAVGFDTVVVLLEFTDLCH</sequence>
<protein>
    <submittedName>
        <fullName evidence="2">Uncharacterized protein</fullName>
    </submittedName>
</protein>
<evidence type="ECO:0000256" key="1">
    <source>
        <dbReference type="SAM" id="MobiDB-lite"/>
    </source>
</evidence>
<name>A0AAW1Y0F1_RUBAR</name>
<dbReference type="AlphaFoldDB" id="A0AAW1Y0F1"/>
<comment type="caution">
    <text evidence="2">The sequence shown here is derived from an EMBL/GenBank/DDBJ whole genome shotgun (WGS) entry which is preliminary data.</text>
</comment>
<dbReference type="Proteomes" id="UP001457282">
    <property type="component" value="Unassembled WGS sequence"/>
</dbReference>
<organism evidence="2 3">
    <name type="scientific">Rubus argutus</name>
    <name type="common">Southern blackberry</name>
    <dbReference type="NCBI Taxonomy" id="59490"/>
    <lineage>
        <taxon>Eukaryota</taxon>
        <taxon>Viridiplantae</taxon>
        <taxon>Streptophyta</taxon>
        <taxon>Embryophyta</taxon>
        <taxon>Tracheophyta</taxon>
        <taxon>Spermatophyta</taxon>
        <taxon>Magnoliopsida</taxon>
        <taxon>eudicotyledons</taxon>
        <taxon>Gunneridae</taxon>
        <taxon>Pentapetalae</taxon>
        <taxon>rosids</taxon>
        <taxon>fabids</taxon>
        <taxon>Rosales</taxon>
        <taxon>Rosaceae</taxon>
        <taxon>Rosoideae</taxon>
        <taxon>Rosoideae incertae sedis</taxon>
        <taxon>Rubus</taxon>
    </lineage>
</organism>
<evidence type="ECO:0000313" key="3">
    <source>
        <dbReference type="Proteomes" id="UP001457282"/>
    </source>
</evidence>
<evidence type="ECO:0000313" key="2">
    <source>
        <dbReference type="EMBL" id="KAK9941327.1"/>
    </source>
</evidence>
<feature type="compositionally biased region" description="Basic and acidic residues" evidence="1">
    <location>
        <begin position="147"/>
        <end position="160"/>
    </location>
</feature>